<dbReference type="PANTHER" id="PTHR11227">
    <property type="entry name" value="WD-REPEAT PROTEIN INTERACTING WITH PHOSPHOINOSIDES WIPI -RELATED"/>
    <property type="match status" value="1"/>
</dbReference>
<evidence type="ECO:0000313" key="5">
    <source>
        <dbReference type="EMBL" id="KAG2624890.1"/>
    </source>
</evidence>
<evidence type="ECO:0000256" key="4">
    <source>
        <dbReference type="ARBA" id="ARBA00025740"/>
    </source>
</evidence>
<comment type="caution">
    <text evidence="5">The sequence shown here is derived from an EMBL/GenBank/DDBJ whole genome shotgun (WGS) entry which is preliminary data.</text>
</comment>
<proteinExistence type="inferred from homology"/>
<sequence length="411" mass="44784">MAHAAVAAGSSAVDADDASFRLLSVSWNQDSSCFTAATTADFRVFSCAPFRESLRRVLPSGGGGGYAIVEMLFRSSLFALVAAGEAGRHRVELWDDSKNRRVGDITGIRSAVRAVRLSTAYLAVVLDRTVRVYELGDLARPLWKIPTALNPRGLCCLSSSHAGAPGSGVLACPGTARGQVRVEDLRKEQAATRLIAAHSSEIACMAMTTDGAVLATASVKGTLVRVFSTMDGTCLQEVRRGRDQADIHSIALSPNLRWLAVCSDKGTLHVFSLRVRDAGGNQSAAAGSTVQTNTASNARSSLSFMKGILPDYFSSEWSFAQFRLPETIRYVAAFGEHNTVMVIGMDGSFYRCGFDPVNDGKEMVRKEYFRFLKDKDSPPIRTLEKNTMIELHDVRRTPYARKVHSRFHVYI</sequence>
<dbReference type="SUPFAM" id="SSF50978">
    <property type="entry name" value="WD40 repeat-like"/>
    <property type="match status" value="1"/>
</dbReference>
<comment type="similarity">
    <text evidence="4">Belongs to the WD repeat PROPPIN family.</text>
</comment>
<name>A0A8T0UQC5_PANVG</name>
<dbReference type="Gene3D" id="2.130.10.10">
    <property type="entry name" value="YVTN repeat-like/Quinoprotein amine dehydrogenase"/>
    <property type="match status" value="1"/>
</dbReference>
<dbReference type="InterPro" id="IPR001680">
    <property type="entry name" value="WD40_rpt"/>
</dbReference>
<dbReference type="InterPro" id="IPR048720">
    <property type="entry name" value="PROPPIN"/>
</dbReference>
<keyword evidence="6" id="KW-1185">Reference proteome</keyword>
<evidence type="ECO:0000256" key="2">
    <source>
        <dbReference type="ARBA" id="ARBA00022574"/>
    </source>
</evidence>
<reference evidence="5" key="1">
    <citation type="submission" date="2020-05" db="EMBL/GenBank/DDBJ databases">
        <title>WGS assembly of Panicum virgatum.</title>
        <authorList>
            <person name="Lovell J.T."/>
            <person name="Jenkins J."/>
            <person name="Shu S."/>
            <person name="Juenger T.E."/>
            <person name="Schmutz J."/>
        </authorList>
    </citation>
    <scope>NUCLEOTIDE SEQUENCE</scope>
    <source>
        <strain evidence="5">AP13</strain>
    </source>
</reference>
<dbReference type="Proteomes" id="UP000823388">
    <property type="component" value="Chromosome 3K"/>
</dbReference>
<protein>
    <submittedName>
        <fullName evidence="5">Uncharacterized protein</fullName>
    </submittedName>
</protein>
<dbReference type="GO" id="GO:0034045">
    <property type="term" value="C:phagophore assembly site membrane"/>
    <property type="evidence" value="ECO:0007669"/>
    <property type="project" value="UniProtKB-SubCell"/>
</dbReference>
<evidence type="ECO:0000256" key="1">
    <source>
        <dbReference type="ARBA" id="ARBA00004623"/>
    </source>
</evidence>
<dbReference type="OrthoDB" id="1667587at2759"/>
<dbReference type="SMART" id="SM00320">
    <property type="entry name" value="WD40"/>
    <property type="match status" value="3"/>
</dbReference>
<evidence type="ECO:0000256" key="3">
    <source>
        <dbReference type="ARBA" id="ARBA00022737"/>
    </source>
</evidence>
<evidence type="ECO:0000313" key="6">
    <source>
        <dbReference type="Proteomes" id="UP000823388"/>
    </source>
</evidence>
<dbReference type="InterPro" id="IPR036322">
    <property type="entry name" value="WD40_repeat_dom_sf"/>
</dbReference>
<dbReference type="AlphaFoldDB" id="A0A8T0UQC5"/>
<organism evidence="5 6">
    <name type="scientific">Panicum virgatum</name>
    <name type="common">Blackwell switchgrass</name>
    <dbReference type="NCBI Taxonomy" id="38727"/>
    <lineage>
        <taxon>Eukaryota</taxon>
        <taxon>Viridiplantae</taxon>
        <taxon>Streptophyta</taxon>
        <taxon>Embryophyta</taxon>
        <taxon>Tracheophyta</taxon>
        <taxon>Spermatophyta</taxon>
        <taxon>Magnoliopsida</taxon>
        <taxon>Liliopsida</taxon>
        <taxon>Poales</taxon>
        <taxon>Poaceae</taxon>
        <taxon>PACMAD clade</taxon>
        <taxon>Panicoideae</taxon>
        <taxon>Panicodae</taxon>
        <taxon>Paniceae</taxon>
        <taxon>Panicinae</taxon>
        <taxon>Panicum</taxon>
        <taxon>Panicum sect. Hiantes</taxon>
    </lineage>
</organism>
<dbReference type="Pfam" id="PF21032">
    <property type="entry name" value="PROPPIN"/>
    <property type="match status" value="1"/>
</dbReference>
<keyword evidence="2" id="KW-0853">WD repeat</keyword>
<dbReference type="InterPro" id="IPR015943">
    <property type="entry name" value="WD40/YVTN_repeat-like_dom_sf"/>
</dbReference>
<accession>A0A8T0UQC5</accession>
<keyword evidence="3" id="KW-0677">Repeat</keyword>
<comment type="subcellular location">
    <subcellularLocation>
        <location evidence="1">Preautophagosomal structure membrane</location>
        <topology evidence="1">Peripheral membrane protein</topology>
    </subcellularLocation>
</comment>
<dbReference type="EMBL" id="CM029041">
    <property type="protein sequence ID" value="KAG2624890.1"/>
    <property type="molecule type" value="Genomic_DNA"/>
</dbReference>
<gene>
    <name evidence="5" type="ORF">PVAP13_3KG153900</name>
</gene>